<organism evidence="5 6">
    <name type="scientific">Acrodontium crateriforme</name>
    <dbReference type="NCBI Taxonomy" id="150365"/>
    <lineage>
        <taxon>Eukaryota</taxon>
        <taxon>Fungi</taxon>
        <taxon>Dikarya</taxon>
        <taxon>Ascomycota</taxon>
        <taxon>Pezizomycotina</taxon>
        <taxon>Dothideomycetes</taxon>
        <taxon>Dothideomycetidae</taxon>
        <taxon>Mycosphaerellales</taxon>
        <taxon>Teratosphaeriaceae</taxon>
        <taxon>Acrodontium</taxon>
    </lineage>
</organism>
<dbReference type="SUPFAM" id="SSF55048">
    <property type="entry name" value="Probable ACP-binding domain of malonyl-CoA ACP transacylase"/>
    <property type="match status" value="1"/>
</dbReference>
<name>A0AAQ3R981_9PEZI</name>
<protein>
    <recommendedName>
        <fullName evidence="4">Malonyl-CoA:ACP transacylase (MAT) domain-containing protein</fullName>
    </recommendedName>
</protein>
<sequence length="192" mass="20293">MWSLQEQILADKDSRVGEAEISQSLCTAAQIMIVDLLATAGVIFAGVVGHSSGEIAAAYAAGFLTSRDAILIAYYRGHHCKLAASPTKDVKGAMPAVGTSMDDALELCADPEFAGRVTVAASNSSSSITISGDEDAIEELQTIFVDEGKFARRLKVDQAYQSARMLTCYEPCVKSLQQVGIKALKNLEGTGV</sequence>
<evidence type="ECO:0000256" key="1">
    <source>
        <dbReference type="ARBA" id="ARBA00022450"/>
    </source>
</evidence>
<dbReference type="GO" id="GO:0006633">
    <property type="term" value="P:fatty acid biosynthetic process"/>
    <property type="evidence" value="ECO:0007669"/>
    <property type="project" value="TreeGrafter"/>
</dbReference>
<dbReference type="GO" id="GO:0004312">
    <property type="term" value="F:fatty acid synthase activity"/>
    <property type="evidence" value="ECO:0007669"/>
    <property type="project" value="TreeGrafter"/>
</dbReference>
<feature type="domain" description="Malonyl-CoA:ACP transacylase (MAT)" evidence="4">
    <location>
        <begin position="1"/>
        <end position="192"/>
    </location>
</feature>
<evidence type="ECO:0000256" key="2">
    <source>
        <dbReference type="ARBA" id="ARBA00022553"/>
    </source>
</evidence>
<dbReference type="Proteomes" id="UP001303373">
    <property type="component" value="Chromosome 9"/>
</dbReference>
<dbReference type="SMART" id="SM00827">
    <property type="entry name" value="PKS_AT"/>
    <property type="match status" value="1"/>
</dbReference>
<dbReference type="SUPFAM" id="SSF52151">
    <property type="entry name" value="FabD/lysophospholipase-like"/>
    <property type="match status" value="1"/>
</dbReference>
<dbReference type="InterPro" id="IPR014043">
    <property type="entry name" value="Acyl_transferase_dom"/>
</dbReference>
<dbReference type="InterPro" id="IPR001227">
    <property type="entry name" value="Ac_transferase_dom_sf"/>
</dbReference>
<keyword evidence="2" id="KW-0597">Phosphoprotein</keyword>
<keyword evidence="6" id="KW-1185">Reference proteome</keyword>
<keyword evidence="3" id="KW-0808">Transferase</keyword>
<dbReference type="EMBL" id="CP138588">
    <property type="protein sequence ID" value="WPH02714.1"/>
    <property type="molecule type" value="Genomic_DNA"/>
</dbReference>
<proteinExistence type="predicted"/>
<dbReference type="InterPro" id="IPR016036">
    <property type="entry name" value="Malonyl_transacylase_ACP-bd"/>
</dbReference>
<dbReference type="GO" id="GO:0044550">
    <property type="term" value="P:secondary metabolite biosynthetic process"/>
    <property type="evidence" value="ECO:0007669"/>
    <property type="project" value="TreeGrafter"/>
</dbReference>
<accession>A0AAQ3R981</accession>
<dbReference type="InterPro" id="IPR050091">
    <property type="entry name" value="PKS_NRPS_Biosynth_Enz"/>
</dbReference>
<dbReference type="InterPro" id="IPR016035">
    <property type="entry name" value="Acyl_Trfase/lysoPLipase"/>
</dbReference>
<reference evidence="5 6" key="1">
    <citation type="submission" date="2023-11" db="EMBL/GenBank/DDBJ databases">
        <title>An acidophilic fungus is an integral part of prey digestion in a carnivorous sundew plant.</title>
        <authorList>
            <person name="Tsai I.J."/>
        </authorList>
    </citation>
    <scope>NUCLEOTIDE SEQUENCE [LARGE SCALE GENOMIC DNA]</scope>
    <source>
        <strain evidence="5">169a</strain>
    </source>
</reference>
<evidence type="ECO:0000313" key="6">
    <source>
        <dbReference type="Proteomes" id="UP001303373"/>
    </source>
</evidence>
<dbReference type="PANTHER" id="PTHR43775">
    <property type="entry name" value="FATTY ACID SYNTHASE"/>
    <property type="match status" value="1"/>
</dbReference>
<dbReference type="Pfam" id="PF00698">
    <property type="entry name" value="Acyl_transf_1"/>
    <property type="match status" value="1"/>
</dbReference>
<evidence type="ECO:0000256" key="3">
    <source>
        <dbReference type="ARBA" id="ARBA00022679"/>
    </source>
</evidence>
<evidence type="ECO:0000313" key="5">
    <source>
        <dbReference type="EMBL" id="WPH02714.1"/>
    </source>
</evidence>
<evidence type="ECO:0000259" key="4">
    <source>
        <dbReference type="SMART" id="SM00827"/>
    </source>
</evidence>
<dbReference type="Gene3D" id="3.40.366.10">
    <property type="entry name" value="Malonyl-Coenzyme A Acyl Carrier Protein, domain 2"/>
    <property type="match status" value="1"/>
</dbReference>
<dbReference type="AlphaFoldDB" id="A0AAQ3R981"/>
<keyword evidence="1" id="KW-0596">Phosphopantetheine</keyword>
<dbReference type="PANTHER" id="PTHR43775:SF20">
    <property type="entry name" value="HYBRID PKS-NRPS SYNTHETASE APDA"/>
    <property type="match status" value="1"/>
</dbReference>
<gene>
    <name evidence="5" type="ORF">R9X50_00558200</name>
</gene>